<protein>
    <submittedName>
        <fullName evidence="1">Uncharacterized protein</fullName>
    </submittedName>
</protein>
<feature type="non-terminal residue" evidence="1">
    <location>
        <position position="1"/>
    </location>
</feature>
<name>A0ABQ7XAN1_BRANA</name>
<evidence type="ECO:0000313" key="1">
    <source>
        <dbReference type="EMBL" id="KAH0853012.1"/>
    </source>
</evidence>
<dbReference type="Proteomes" id="UP000824890">
    <property type="component" value="Unassembled WGS sequence"/>
</dbReference>
<comment type="caution">
    <text evidence="1">The sequence shown here is derived from an EMBL/GenBank/DDBJ whole genome shotgun (WGS) entry which is preliminary data.</text>
</comment>
<dbReference type="EMBL" id="JAGKQM010000874">
    <property type="protein sequence ID" value="KAH0853012.1"/>
    <property type="molecule type" value="Genomic_DNA"/>
</dbReference>
<evidence type="ECO:0000313" key="2">
    <source>
        <dbReference type="Proteomes" id="UP000824890"/>
    </source>
</evidence>
<sequence>CSEDLSAQLSALPSDEEIRSTGSLLRRALDASQAVPSRLPPLIDRVKRRSNHGQSAIFFLLVGSSLIQSFSMTVFHRDIGQLRKPCSARDFGKQGNDRGIDLTR</sequence>
<proteinExistence type="predicted"/>
<reference evidence="1 2" key="1">
    <citation type="submission" date="2021-05" db="EMBL/GenBank/DDBJ databases">
        <title>Genome Assembly of Synthetic Allotetraploid Brassica napus Reveals Homoeologous Exchanges between Subgenomes.</title>
        <authorList>
            <person name="Davis J.T."/>
        </authorList>
    </citation>
    <scope>NUCLEOTIDE SEQUENCE [LARGE SCALE GENOMIC DNA]</scope>
    <source>
        <strain evidence="2">cv. Da-Ae</strain>
        <tissue evidence="1">Seedling</tissue>
    </source>
</reference>
<accession>A0ABQ7XAN1</accession>
<keyword evidence="2" id="KW-1185">Reference proteome</keyword>
<organism evidence="1 2">
    <name type="scientific">Brassica napus</name>
    <name type="common">Rape</name>
    <dbReference type="NCBI Taxonomy" id="3708"/>
    <lineage>
        <taxon>Eukaryota</taxon>
        <taxon>Viridiplantae</taxon>
        <taxon>Streptophyta</taxon>
        <taxon>Embryophyta</taxon>
        <taxon>Tracheophyta</taxon>
        <taxon>Spermatophyta</taxon>
        <taxon>Magnoliopsida</taxon>
        <taxon>eudicotyledons</taxon>
        <taxon>Gunneridae</taxon>
        <taxon>Pentapetalae</taxon>
        <taxon>rosids</taxon>
        <taxon>malvids</taxon>
        <taxon>Brassicales</taxon>
        <taxon>Brassicaceae</taxon>
        <taxon>Brassiceae</taxon>
        <taxon>Brassica</taxon>
    </lineage>
</organism>
<gene>
    <name evidence="1" type="ORF">HID58_090736</name>
</gene>